<dbReference type="InterPro" id="IPR011012">
    <property type="entry name" value="Longin-like_dom_sf"/>
</dbReference>
<comment type="caution">
    <text evidence="7">The sequence shown here is derived from an EMBL/GenBank/DDBJ whole genome shotgun (WGS) entry which is preliminary data.</text>
</comment>
<keyword evidence="4" id="KW-0653">Protein transport</keyword>
<dbReference type="GO" id="GO:0016192">
    <property type="term" value="P:vesicle-mediated transport"/>
    <property type="evidence" value="ECO:0007669"/>
    <property type="project" value="InterPro"/>
</dbReference>
<dbReference type="AlphaFoldDB" id="A0AA88RSP2"/>
<dbReference type="Pfam" id="PF01217">
    <property type="entry name" value="Clat_adaptor_s"/>
    <property type="match status" value="1"/>
</dbReference>
<accession>A0AA88RSP2</accession>
<evidence type="ECO:0000313" key="7">
    <source>
        <dbReference type="EMBL" id="KAK2988551.1"/>
    </source>
</evidence>
<dbReference type="GO" id="GO:0006886">
    <property type="term" value="P:intracellular protein transport"/>
    <property type="evidence" value="ECO:0007669"/>
    <property type="project" value="InterPro"/>
</dbReference>
<evidence type="ECO:0000259" key="6">
    <source>
        <dbReference type="Pfam" id="PF01217"/>
    </source>
</evidence>
<dbReference type="GO" id="GO:0012505">
    <property type="term" value="C:endomembrane system"/>
    <property type="evidence" value="ECO:0007669"/>
    <property type="project" value="UniProtKB-SubCell"/>
</dbReference>
<evidence type="ECO:0000256" key="3">
    <source>
        <dbReference type="ARBA" id="ARBA00022448"/>
    </source>
</evidence>
<protein>
    <recommendedName>
        <fullName evidence="6">AP complex mu/sigma subunit domain-containing protein</fullName>
    </recommendedName>
</protein>
<dbReference type="Gene3D" id="3.30.450.60">
    <property type="match status" value="1"/>
</dbReference>
<dbReference type="InterPro" id="IPR022775">
    <property type="entry name" value="AP_mu_sigma_su"/>
</dbReference>
<dbReference type="PROSITE" id="PS00989">
    <property type="entry name" value="CLAT_ADAPTOR_S"/>
    <property type="match status" value="1"/>
</dbReference>
<dbReference type="InterPro" id="IPR000804">
    <property type="entry name" value="Clathrin_sm-chain_CS"/>
</dbReference>
<feature type="non-terminal residue" evidence="7">
    <location>
        <position position="173"/>
    </location>
</feature>
<dbReference type="PANTHER" id="PTHR11753">
    <property type="entry name" value="ADAPTOR COMPLEXES SMALL SUBUNIT FAMILY"/>
    <property type="match status" value="1"/>
</dbReference>
<organism evidence="7 8">
    <name type="scientific">Escallonia rubra</name>
    <dbReference type="NCBI Taxonomy" id="112253"/>
    <lineage>
        <taxon>Eukaryota</taxon>
        <taxon>Viridiplantae</taxon>
        <taxon>Streptophyta</taxon>
        <taxon>Embryophyta</taxon>
        <taxon>Tracheophyta</taxon>
        <taxon>Spermatophyta</taxon>
        <taxon>Magnoliopsida</taxon>
        <taxon>eudicotyledons</taxon>
        <taxon>Gunneridae</taxon>
        <taxon>Pentapetalae</taxon>
        <taxon>asterids</taxon>
        <taxon>campanulids</taxon>
        <taxon>Escalloniales</taxon>
        <taxon>Escalloniaceae</taxon>
        <taxon>Escallonia</taxon>
    </lineage>
</organism>
<feature type="domain" description="AP complex mu/sigma subunit" evidence="6">
    <location>
        <begin position="38"/>
        <end position="140"/>
    </location>
</feature>
<evidence type="ECO:0000256" key="4">
    <source>
        <dbReference type="ARBA" id="ARBA00022927"/>
    </source>
</evidence>
<evidence type="ECO:0000313" key="8">
    <source>
        <dbReference type="Proteomes" id="UP001187471"/>
    </source>
</evidence>
<keyword evidence="3" id="KW-0813">Transport</keyword>
<gene>
    <name evidence="7" type="ORF">RJ640_016411</name>
</gene>
<keyword evidence="5" id="KW-0472">Membrane</keyword>
<keyword evidence="8" id="KW-1185">Reference proteome</keyword>
<evidence type="ECO:0000256" key="5">
    <source>
        <dbReference type="ARBA" id="ARBA00023136"/>
    </source>
</evidence>
<dbReference type="GO" id="GO:0030117">
    <property type="term" value="C:membrane coat"/>
    <property type="evidence" value="ECO:0007669"/>
    <property type="project" value="InterPro"/>
</dbReference>
<reference evidence="7" key="1">
    <citation type="submission" date="2022-12" db="EMBL/GenBank/DDBJ databases">
        <title>Draft genome assemblies for two species of Escallonia (Escalloniales).</title>
        <authorList>
            <person name="Chanderbali A."/>
            <person name="Dervinis C."/>
            <person name="Anghel I."/>
            <person name="Soltis D."/>
            <person name="Soltis P."/>
            <person name="Zapata F."/>
        </authorList>
    </citation>
    <scope>NUCLEOTIDE SEQUENCE</scope>
    <source>
        <strain evidence="7">UCBG92.1500</strain>
        <tissue evidence="7">Leaf</tissue>
    </source>
</reference>
<dbReference type="SUPFAM" id="SSF64356">
    <property type="entry name" value="SNARE-like"/>
    <property type="match status" value="1"/>
</dbReference>
<dbReference type="InterPro" id="IPR016635">
    <property type="entry name" value="AP_complex_ssu"/>
</dbReference>
<evidence type="ECO:0000256" key="2">
    <source>
        <dbReference type="ARBA" id="ARBA00006972"/>
    </source>
</evidence>
<proteinExistence type="inferred from homology"/>
<comment type="similarity">
    <text evidence="2">Belongs to the adaptor complexes small subunit family.</text>
</comment>
<name>A0AA88RSP2_9ASTE</name>
<evidence type="ECO:0000256" key="1">
    <source>
        <dbReference type="ARBA" id="ARBA00004308"/>
    </source>
</evidence>
<dbReference type="Proteomes" id="UP001187471">
    <property type="component" value="Unassembled WGS sequence"/>
</dbReference>
<dbReference type="EMBL" id="JAVXUO010000851">
    <property type="protein sequence ID" value="KAK2988551.1"/>
    <property type="molecule type" value="Genomic_DNA"/>
</dbReference>
<comment type="subcellular location">
    <subcellularLocation>
        <location evidence="1">Endomembrane system</location>
    </subcellularLocation>
</comment>
<sequence>MNEDLKINITSSILISSSVYEVIIARGEAAGAHSKHLWSRAEKVSNFIRADSILGPDARLVYKTYATLYFVFIFDTNENELAILDLMQVFVEALDKCFSNVCELDIVFNFNKVHTILDEIILGGQVIETSSSEVVKAVEESYRCSSSNSSFTPVVRERLQRNYARNQIHSWLA</sequence>